<comment type="caution">
    <text evidence="1">The sequence shown here is derived from an EMBL/GenBank/DDBJ whole genome shotgun (WGS) entry which is preliminary data.</text>
</comment>
<dbReference type="InterPro" id="IPR036397">
    <property type="entry name" value="RNaseH_sf"/>
</dbReference>
<sequence>MNIPLKYLSKMGEYDIQMDGVNIKAIVADHVTLVESGIAELKSRLGGDLKLVGIDLKKFDNSGCPRLLFIYVKDYCLIIDFNGLPMRYFPKILAAFLSDQTISFVGFEIDSKFYEFRNYRNFVYATISGSLSSIKGVEICDLAARVRKNRGLLSCRSFADLVTKCEFDFKVEDQKKKDPFVGGSAMSFSTEEIKYAMREAFNCYNMANKLLSDLLGNPS</sequence>
<organism evidence="1 2">
    <name type="scientific">Cinchona calisaya</name>
    <dbReference type="NCBI Taxonomy" id="153742"/>
    <lineage>
        <taxon>Eukaryota</taxon>
        <taxon>Viridiplantae</taxon>
        <taxon>Streptophyta</taxon>
        <taxon>Embryophyta</taxon>
        <taxon>Tracheophyta</taxon>
        <taxon>Spermatophyta</taxon>
        <taxon>Magnoliopsida</taxon>
        <taxon>eudicotyledons</taxon>
        <taxon>Gunneridae</taxon>
        <taxon>Pentapetalae</taxon>
        <taxon>asterids</taxon>
        <taxon>lamiids</taxon>
        <taxon>Gentianales</taxon>
        <taxon>Rubiaceae</taxon>
        <taxon>Cinchonoideae</taxon>
        <taxon>Cinchoneae</taxon>
        <taxon>Cinchona</taxon>
    </lineage>
</organism>
<protein>
    <recommendedName>
        <fullName evidence="3">3'-5' exonuclease domain-containing protein</fullName>
    </recommendedName>
</protein>
<keyword evidence="2" id="KW-1185">Reference proteome</keyword>
<reference evidence="1 2" key="1">
    <citation type="submission" date="2024-11" db="EMBL/GenBank/DDBJ databases">
        <title>A near-complete genome assembly of Cinchona calisaya.</title>
        <authorList>
            <person name="Lian D.C."/>
            <person name="Zhao X.W."/>
            <person name="Wei L."/>
        </authorList>
    </citation>
    <scope>NUCLEOTIDE SEQUENCE [LARGE SCALE GENOMIC DNA]</scope>
    <source>
        <tissue evidence="1">Nenye</tissue>
    </source>
</reference>
<accession>A0ABD2Z8X4</accession>
<proteinExistence type="predicted"/>
<dbReference type="InterPro" id="IPR012337">
    <property type="entry name" value="RNaseH-like_sf"/>
</dbReference>
<gene>
    <name evidence="1" type="ORF">ACH5RR_022833</name>
</gene>
<evidence type="ECO:0008006" key="3">
    <source>
        <dbReference type="Google" id="ProtNLM"/>
    </source>
</evidence>
<evidence type="ECO:0000313" key="2">
    <source>
        <dbReference type="Proteomes" id="UP001630127"/>
    </source>
</evidence>
<dbReference type="EMBL" id="JBJUIK010000010">
    <property type="protein sequence ID" value="KAL3515931.1"/>
    <property type="molecule type" value="Genomic_DNA"/>
</dbReference>
<dbReference type="Proteomes" id="UP001630127">
    <property type="component" value="Unassembled WGS sequence"/>
</dbReference>
<dbReference type="Gene3D" id="3.30.420.10">
    <property type="entry name" value="Ribonuclease H-like superfamily/Ribonuclease H"/>
    <property type="match status" value="1"/>
</dbReference>
<name>A0ABD2Z8X4_9GENT</name>
<evidence type="ECO:0000313" key="1">
    <source>
        <dbReference type="EMBL" id="KAL3515931.1"/>
    </source>
</evidence>
<dbReference type="SUPFAM" id="SSF53098">
    <property type="entry name" value="Ribonuclease H-like"/>
    <property type="match status" value="1"/>
</dbReference>
<dbReference type="AlphaFoldDB" id="A0ABD2Z8X4"/>